<feature type="region of interest" description="Disordered" evidence="1">
    <location>
        <begin position="192"/>
        <end position="216"/>
    </location>
</feature>
<evidence type="ECO:0000256" key="1">
    <source>
        <dbReference type="SAM" id="MobiDB-lite"/>
    </source>
</evidence>
<feature type="region of interest" description="Disordered" evidence="1">
    <location>
        <begin position="1"/>
        <end position="23"/>
    </location>
</feature>
<feature type="compositionally biased region" description="Polar residues" evidence="1">
    <location>
        <begin position="203"/>
        <end position="214"/>
    </location>
</feature>
<accession>A0A0F9M7J0</accession>
<evidence type="ECO:0000313" key="2">
    <source>
        <dbReference type="EMBL" id="KKM95281.1"/>
    </source>
</evidence>
<dbReference type="AlphaFoldDB" id="A0A0F9M7J0"/>
<gene>
    <name evidence="2" type="ORF">LCGC14_1189780</name>
</gene>
<dbReference type="EMBL" id="LAZR01006027">
    <property type="protein sequence ID" value="KKM95281.1"/>
    <property type="molecule type" value="Genomic_DNA"/>
</dbReference>
<proteinExistence type="predicted"/>
<organism evidence="2">
    <name type="scientific">marine sediment metagenome</name>
    <dbReference type="NCBI Taxonomy" id="412755"/>
    <lineage>
        <taxon>unclassified sequences</taxon>
        <taxon>metagenomes</taxon>
        <taxon>ecological metagenomes</taxon>
    </lineage>
</organism>
<comment type="caution">
    <text evidence="2">The sequence shown here is derived from an EMBL/GenBank/DDBJ whole genome shotgun (WGS) entry which is preliminary data.</text>
</comment>
<reference evidence="2" key="1">
    <citation type="journal article" date="2015" name="Nature">
        <title>Complex archaea that bridge the gap between prokaryotes and eukaryotes.</title>
        <authorList>
            <person name="Spang A."/>
            <person name="Saw J.H."/>
            <person name="Jorgensen S.L."/>
            <person name="Zaremba-Niedzwiedzka K."/>
            <person name="Martijn J."/>
            <person name="Lind A.E."/>
            <person name="van Eijk R."/>
            <person name="Schleper C."/>
            <person name="Guy L."/>
            <person name="Ettema T.J."/>
        </authorList>
    </citation>
    <scope>NUCLEOTIDE SEQUENCE</scope>
</reference>
<protein>
    <submittedName>
        <fullName evidence="2">Uncharacterized protein</fullName>
    </submittedName>
</protein>
<sequence length="262" mass="28778">MTPDELQKQRAEEAAAREQAKKDEVLNQQKLQLQQALGEVIAPIQTALVDLQGKFQGLQEQQIRAESKPGKTPVEEMDEMLNELSTDDKYDKLSNKQMLDVISTSLDTTLKANAQAVRESIVEDMKPTLEKVGTLEKTTLQLIAGIGVKEARSKHKDFDEHLPEIKAVLTRYPGMEYDDAYLLAKSQKAGALPPKGQIDTEKPQSTGVTSNINADPTHMTVDNMQAMAQRGKDARSGMQLHGKAGFMAIAEVAADKVLAAHD</sequence>
<name>A0A0F9M7J0_9ZZZZ</name>